<proteinExistence type="predicted"/>
<name>A0ABN1AIR0_9LACT</name>
<evidence type="ECO:0000259" key="1">
    <source>
        <dbReference type="Pfam" id="PF00534"/>
    </source>
</evidence>
<dbReference type="EMBL" id="BAAADA010000040">
    <property type="protein sequence ID" value="GAA0477504.1"/>
    <property type="molecule type" value="Genomic_DNA"/>
</dbReference>
<dbReference type="InterPro" id="IPR001296">
    <property type="entry name" value="Glyco_trans_1"/>
</dbReference>
<evidence type="ECO:0000313" key="3">
    <source>
        <dbReference type="Proteomes" id="UP001410648"/>
    </source>
</evidence>
<dbReference type="PANTHER" id="PTHR45947:SF3">
    <property type="entry name" value="SULFOQUINOVOSYL TRANSFERASE SQD2"/>
    <property type="match status" value="1"/>
</dbReference>
<protein>
    <submittedName>
        <fullName evidence="2">Glycosyltransferase</fullName>
    </submittedName>
</protein>
<sequence length="373" mass="42247">MKKIGVFTDRWLSGGIESYLVSNFEKMDLDDILVSIITTRKLSQLYDSRLENIGIPIIELFSEGKDSEITRTVKSLKVFEEVLKAEKFDVLHLNIYNGVSLVYSKLARDCGVKKIIAHSHNSALGQVRLRAAKQLSHIVGKLAFQRFATDYWACSDLAGKWLFTKRAHSKVLLLNNGIDTDYFRFDSVKRTSFRQDYNLSENDFVLGNIGRLNNQKNQIFLLEVARELNQKNVSFTLLIAGDGELLSNLKDRIIDYRLSEKVKLIGTIGDTASFYSGIDIFLLPSLFEGNPIVGIEAQCSGAKCLLSDSITRQAKVNEMTEFLSIHRVSDWVNFIEENKASSQASRLKSYHTVKDNDFDIVDTSIHLKTNLLK</sequence>
<dbReference type="Proteomes" id="UP001410648">
    <property type="component" value="Unassembled WGS sequence"/>
</dbReference>
<dbReference type="PANTHER" id="PTHR45947">
    <property type="entry name" value="SULFOQUINOVOSYL TRANSFERASE SQD2"/>
    <property type="match status" value="1"/>
</dbReference>
<dbReference type="RefSeq" id="WP_346023981.1">
    <property type="nucleotide sequence ID" value="NZ_BAAADA010000040.1"/>
</dbReference>
<accession>A0ABN1AIR0</accession>
<reference evidence="2 3" key="1">
    <citation type="journal article" date="2019" name="Int. J. Syst. Evol. Microbiol.">
        <title>The Global Catalogue of Microorganisms (GCM) 10K type strain sequencing project: providing services to taxonomists for standard genome sequencing and annotation.</title>
        <authorList>
            <consortium name="The Broad Institute Genomics Platform"/>
            <consortium name="The Broad Institute Genome Sequencing Center for Infectious Disease"/>
            <person name="Wu L."/>
            <person name="Ma J."/>
        </authorList>
    </citation>
    <scope>NUCLEOTIDE SEQUENCE [LARGE SCALE GENOMIC DNA]</scope>
    <source>
        <strain evidence="2 3">JCM 14232</strain>
    </source>
</reference>
<dbReference type="Gene3D" id="3.40.50.2000">
    <property type="entry name" value="Glycogen Phosphorylase B"/>
    <property type="match status" value="2"/>
</dbReference>
<evidence type="ECO:0000313" key="2">
    <source>
        <dbReference type="EMBL" id="GAA0477504.1"/>
    </source>
</evidence>
<feature type="domain" description="Glycosyl transferase family 1" evidence="1">
    <location>
        <begin position="190"/>
        <end position="320"/>
    </location>
</feature>
<gene>
    <name evidence="2" type="ORF">GCM10008936_04710</name>
</gene>
<keyword evidence="3" id="KW-1185">Reference proteome</keyword>
<dbReference type="InterPro" id="IPR050194">
    <property type="entry name" value="Glycosyltransferase_grp1"/>
</dbReference>
<organism evidence="2 3">
    <name type="scientific">Alkalibacterium indicireducens</name>
    <dbReference type="NCBI Taxonomy" id="398758"/>
    <lineage>
        <taxon>Bacteria</taxon>
        <taxon>Bacillati</taxon>
        <taxon>Bacillota</taxon>
        <taxon>Bacilli</taxon>
        <taxon>Lactobacillales</taxon>
        <taxon>Carnobacteriaceae</taxon>
        <taxon>Alkalibacterium</taxon>
    </lineage>
</organism>
<comment type="caution">
    <text evidence="2">The sequence shown here is derived from an EMBL/GenBank/DDBJ whole genome shotgun (WGS) entry which is preliminary data.</text>
</comment>
<dbReference type="SUPFAM" id="SSF53756">
    <property type="entry name" value="UDP-Glycosyltransferase/glycogen phosphorylase"/>
    <property type="match status" value="1"/>
</dbReference>
<dbReference type="Pfam" id="PF00534">
    <property type="entry name" value="Glycos_transf_1"/>
    <property type="match status" value="1"/>
</dbReference>